<protein>
    <submittedName>
        <fullName evidence="4">Recombinase family protein</fullName>
    </submittedName>
</protein>
<dbReference type="PANTHER" id="PTHR30461">
    <property type="entry name" value="DNA-INVERTASE FROM LAMBDOID PROPHAGE"/>
    <property type="match status" value="1"/>
</dbReference>
<dbReference type="GO" id="GO:0003677">
    <property type="term" value="F:DNA binding"/>
    <property type="evidence" value="ECO:0007669"/>
    <property type="project" value="UniProtKB-KW"/>
</dbReference>
<dbReference type="InterPro" id="IPR006119">
    <property type="entry name" value="Resolv_N"/>
</dbReference>
<feature type="domain" description="Resolvase/invertase-type recombinase catalytic" evidence="3">
    <location>
        <begin position="1"/>
        <end position="96"/>
    </location>
</feature>
<name>A0A3E4PH34_9FIRM</name>
<dbReference type="CDD" id="cd03768">
    <property type="entry name" value="SR_ResInv"/>
    <property type="match status" value="1"/>
</dbReference>
<sequence length="96" mass="11380">MDYGYCRISTKKQHIERQIRNILEYSPKAVIVQEVFTGTKFQERKELNRLLRLVVKNDRIIFDSVSRMARNADEGCQLYEHLYNTGIELVFLNTPN</sequence>
<dbReference type="InterPro" id="IPR050639">
    <property type="entry name" value="SSR_resolvase"/>
</dbReference>
<evidence type="ECO:0000256" key="1">
    <source>
        <dbReference type="ARBA" id="ARBA00023125"/>
    </source>
</evidence>
<proteinExistence type="predicted"/>
<dbReference type="PROSITE" id="PS51736">
    <property type="entry name" value="RECOMBINASES_3"/>
    <property type="match status" value="1"/>
</dbReference>
<reference evidence="4 5" key="1">
    <citation type="submission" date="2018-08" db="EMBL/GenBank/DDBJ databases">
        <title>A genome reference for cultivated species of the human gut microbiota.</title>
        <authorList>
            <person name="Zou Y."/>
            <person name="Xue W."/>
            <person name="Luo G."/>
        </authorList>
    </citation>
    <scope>NUCLEOTIDE SEQUENCE [LARGE SCALE GENOMIC DNA]</scope>
    <source>
        <strain evidence="4 5">TF09-3</strain>
    </source>
</reference>
<dbReference type="RefSeq" id="WP_117660736.1">
    <property type="nucleotide sequence ID" value="NZ_QSRA01000028.1"/>
</dbReference>
<evidence type="ECO:0000313" key="4">
    <source>
        <dbReference type="EMBL" id="RGK79406.1"/>
    </source>
</evidence>
<evidence type="ECO:0000259" key="3">
    <source>
        <dbReference type="PROSITE" id="PS51736"/>
    </source>
</evidence>
<organism evidence="4 5">
    <name type="scientific">Dorea formicigenerans</name>
    <dbReference type="NCBI Taxonomy" id="39486"/>
    <lineage>
        <taxon>Bacteria</taxon>
        <taxon>Bacillati</taxon>
        <taxon>Bacillota</taxon>
        <taxon>Clostridia</taxon>
        <taxon>Lachnospirales</taxon>
        <taxon>Lachnospiraceae</taxon>
        <taxon>Dorea</taxon>
    </lineage>
</organism>
<dbReference type="GO" id="GO:0000150">
    <property type="term" value="F:DNA strand exchange activity"/>
    <property type="evidence" value="ECO:0007669"/>
    <property type="project" value="InterPro"/>
</dbReference>
<evidence type="ECO:0000313" key="5">
    <source>
        <dbReference type="Proteomes" id="UP000261324"/>
    </source>
</evidence>
<dbReference type="AlphaFoldDB" id="A0A3E4PH34"/>
<dbReference type="EMBL" id="QSRA01000028">
    <property type="protein sequence ID" value="RGK79406.1"/>
    <property type="molecule type" value="Genomic_DNA"/>
</dbReference>
<keyword evidence="2" id="KW-0233">DNA recombination</keyword>
<gene>
    <name evidence="4" type="ORF">DXC93_14955</name>
</gene>
<dbReference type="Gene3D" id="3.40.50.1390">
    <property type="entry name" value="Resolvase, N-terminal catalytic domain"/>
    <property type="match status" value="1"/>
</dbReference>
<dbReference type="SMART" id="SM00857">
    <property type="entry name" value="Resolvase"/>
    <property type="match status" value="1"/>
</dbReference>
<dbReference type="SUPFAM" id="SSF53041">
    <property type="entry name" value="Resolvase-like"/>
    <property type="match status" value="1"/>
</dbReference>
<comment type="caution">
    <text evidence="4">The sequence shown here is derived from an EMBL/GenBank/DDBJ whole genome shotgun (WGS) entry which is preliminary data.</text>
</comment>
<dbReference type="InterPro" id="IPR036162">
    <property type="entry name" value="Resolvase-like_N_sf"/>
</dbReference>
<dbReference type="PANTHER" id="PTHR30461:SF2">
    <property type="entry name" value="SERINE RECOMBINASE PINE-RELATED"/>
    <property type="match status" value="1"/>
</dbReference>
<keyword evidence="1" id="KW-0238">DNA-binding</keyword>
<dbReference type="Proteomes" id="UP000261324">
    <property type="component" value="Unassembled WGS sequence"/>
</dbReference>
<evidence type="ECO:0000256" key="2">
    <source>
        <dbReference type="ARBA" id="ARBA00023172"/>
    </source>
</evidence>
<dbReference type="Pfam" id="PF00239">
    <property type="entry name" value="Resolvase"/>
    <property type="match status" value="1"/>
</dbReference>
<accession>A0A3E4PH34</accession>